<evidence type="ECO:0000256" key="1">
    <source>
        <dbReference type="SAM" id="MobiDB-lite"/>
    </source>
</evidence>
<feature type="region of interest" description="Disordered" evidence="1">
    <location>
        <begin position="1"/>
        <end position="20"/>
    </location>
</feature>
<evidence type="ECO:0000313" key="3">
    <source>
        <dbReference type="Proteomes" id="UP001138500"/>
    </source>
</evidence>
<feature type="compositionally biased region" description="Polar residues" evidence="1">
    <location>
        <begin position="91"/>
        <end position="111"/>
    </location>
</feature>
<dbReference type="AlphaFoldDB" id="A0A9W7SY86"/>
<feature type="compositionally biased region" description="Low complexity" evidence="1">
    <location>
        <begin position="72"/>
        <end position="90"/>
    </location>
</feature>
<name>A0A9W7SY86_9PEZI</name>
<feature type="compositionally biased region" description="Polar residues" evidence="1">
    <location>
        <begin position="1"/>
        <end position="11"/>
    </location>
</feature>
<organism evidence="2 3">
    <name type="scientific">Teratosphaeria destructans</name>
    <dbReference type="NCBI Taxonomy" id="418781"/>
    <lineage>
        <taxon>Eukaryota</taxon>
        <taxon>Fungi</taxon>
        <taxon>Dikarya</taxon>
        <taxon>Ascomycota</taxon>
        <taxon>Pezizomycotina</taxon>
        <taxon>Dothideomycetes</taxon>
        <taxon>Dothideomycetidae</taxon>
        <taxon>Mycosphaerellales</taxon>
        <taxon>Teratosphaeriaceae</taxon>
        <taxon>Teratosphaeria</taxon>
    </lineage>
</organism>
<feature type="region of interest" description="Disordered" evidence="1">
    <location>
        <begin position="71"/>
        <end position="171"/>
    </location>
</feature>
<dbReference type="EMBL" id="RIBY02000557">
    <property type="protein sequence ID" value="KAH9840507.1"/>
    <property type="molecule type" value="Genomic_DNA"/>
</dbReference>
<accession>A0A9W7SY86</accession>
<comment type="caution">
    <text evidence="2">The sequence shown here is derived from an EMBL/GenBank/DDBJ whole genome shotgun (WGS) entry which is preliminary data.</text>
</comment>
<protein>
    <submittedName>
        <fullName evidence="2">Uncharacterized protein</fullName>
    </submittedName>
</protein>
<keyword evidence="3" id="KW-1185">Reference proteome</keyword>
<reference evidence="2 3" key="1">
    <citation type="journal article" date="2018" name="IMA Fungus">
        <title>IMA Genome-F 10: Nine draft genome sequences of Claviceps purpurea s.lat., including C. arundinis, C. humidiphila, and C. cf. spartinae, pseudomolecules for the pitch canker pathogen Fusarium circinatum, draft genome of Davidsoniella eucalypti, Grosmannia galeiformis, Quambalaria eucalypti, and Teratosphaeria destructans.</title>
        <authorList>
            <person name="Wingfield B.D."/>
            <person name="Liu M."/>
            <person name="Nguyen H.D."/>
            <person name="Lane F.A."/>
            <person name="Morgan S.W."/>
            <person name="De Vos L."/>
            <person name="Wilken P.M."/>
            <person name="Duong T.A."/>
            <person name="Aylward J."/>
            <person name="Coetzee M.P."/>
            <person name="Dadej K."/>
            <person name="De Beer Z.W."/>
            <person name="Findlay W."/>
            <person name="Havenga M."/>
            <person name="Kolarik M."/>
            <person name="Menzies J.G."/>
            <person name="Naidoo K."/>
            <person name="Pochopski O."/>
            <person name="Shoukouhi P."/>
            <person name="Santana Q.C."/>
            <person name="Seifert K.A."/>
            <person name="Soal N."/>
            <person name="Steenkamp E.T."/>
            <person name="Tatham C.T."/>
            <person name="van der Nest M.A."/>
            <person name="Wingfield M.J."/>
        </authorList>
    </citation>
    <scope>NUCLEOTIDE SEQUENCE [LARGE SCALE GENOMIC DNA]</scope>
    <source>
        <strain evidence="2">CMW44962</strain>
    </source>
</reference>
<proteinExistence type="predicted"/>
<reference evidence="2 3" key="2">
    <citation type="journal article" date="2021" name="Curr. Genet.">
        <title>Genetic response to nitrogen starvation in the aggressive Eucalyptus foliar pathogen Teratosphaeria destructans.</title>
        <authorList>
            <person name="Havenga M."/>
            <person name="Wingfield B.D."/>
            <person name="Wingfield M.J."/>
            <person name="Dreyer L.L."/>
            <person name="Roets F."/>
            <person name="Aylward J."/>
        </authorList>
    </citation>
    <scope>NUCLEOTIDE SEQUENCE [LARGE SCALE GENOMIC DNA]</scope>
    <source>
        <strain evidence="2">CMW44962</strain>
    </source>
</reference>
<feature type="compositionally biased region" description="Basic residues" evidence="1">
    <location>
        <begin position="154"/>
        <end position="171"/>
    </location>
</feature>
<evidence type="ECO:0000313" key="2">
    <source>
        <dbReference type="EMBL" id="KAH9840507.1"/>
    </source>
</evidence>
<sequence>MSLSRALTTSRNRPEISGPVFIGRAASQRAGRPVNRAQISPPMVLVSTTNTLLHNAEHIPGTRVIEIRHVSRSSAASSSGEDSDGSSNASTHSRTNTTLTDASSVDESPSPTLAEPNHLSCYFRPNVDTHSRHSSVHSPSARESWDAPALPKRVPSHSKKAHESLHRKRSVQRMLPPAISARESLRNSAQMHVENSPAVFVEALKEGPFGRELAQLDEVAEEFGSVVRDAETEADMKVIRNYGLAQYAASDYMAEIQGLIYSTFIDDSPILNMGGWI</sequence>
<dbReference type="OrthoDB" id="5419666at2759"/>
<dbReference type="Proteomes" id="UP001138500">
    <property type="component" value="Unassembled WGS sequence"/>
</dbReference>
<gene>
    <name evidence="2" type="ORF">Tdes44962_MAKER01707</name>
</gene>